<dbReference type="EMBL" id="CP124550">
    <property type="protein sequence ID" value="WIO46109.1"/>
    <property type="molecule type" value="Genomic_DNA"/>
</dbReference>
<evidence type="ECO:0000313" key="1">
    <source>
        <dbReference type="EMBL" id="WIO46109.1"/>
    </source>
</evidence>
<keyword evidence="2" id="KW-1185">Reference proteome</keyword>
<organism evidence="1 2">
    <name type="scientific">Candidatus Southlakia epibionticum</name>
    <dbReference type="NCBI Taxonomy" id="3043284"/>
    <lineage>
        <taxon>Bacteria</taxon>
        <taxon>Candidatus Saccharimonadota</taxon>
        <taxon>Candidatus Saccharimonadia</taxon>
        <taxon>Candidatus Saccharimonadales</taxon>
        <taxon>Candidatus Saccharimonadaceae</taxon>
        <taxon>Candidatus Southlakia</taxon>
    </lineage>
</organism>
<accession>A0ABY8WUZ7</accession>
<gene>
    <name evidence="1" type="ORF">SEML1_0488</name>
</gene>
<reference evidence="1 2" key="1">
    <citation type="journal article" date="2023" name="Cell">
        <title>Genetic manipulation of Patescibacteria provides mechanistic insights into microbial dark matter and the epibiotic lifestyle.</title>
        <authorList>
            <person name="Wang Y."/>
            <person name="Gallagher L.A."/>
            <person name="Andrade P.A."/>
            <person name="Liu A."/>
            <person name="Humphreys I.R."/>
            <person name="Turkarslan S."/>
            <person name="Cutler K.J."/>
            <person name="Arrieta-Ortiz M.L."/>
            <person name="Li Y."/>
            <person name="Radey M.C."/>
            <person name="McLean J.S."/>
            <person name="Cong Q."/>
            <person name="Baker D."/>
            <person name="Baliga N.S."/>
            <person name="Peterson S.B."/>
            <person name="Mougous J.D."/>
        </authorList>
    </citation>
    <scope>NUCLEOTIDE SEQUENCE [LARGE SCALE GENOMIC DNA]</scope>
    <source>
        <strain evidence="1 2">ML1</strain>
    </source>
</reference>
<sequence>MSIEYEAKILHINTAQFVQQVAVKFWCDKSKQAKNRRSKISFIHYPI</sequence>
<evidence type="ECO:0000313" key="2">
    <source>
        <dbReference type="Proteomes" id="UP001177295"/>
    </source>
</evidence>
<protein>
    <submittedName>
        <fullName evidence="1">Uncharacterized protein</fullName>
    </submittedName>
</protein>
<proteinExistence type="predicted"/>
<dbReference type="Proteomes" id="UP001177295">
    <property type="component" value="Chromosome"/>
</dbReference>
<name>A0ABY8WUZ7_9BACT</name>